<dbReference type="AlphaFoldDB" id="A0A7Z0DAN4"/>
<protein>
    <recommendedName>
        <fullName evidence="4">Lipoprotein</fullName>
    </recommendedName>
</protein>
<keyword evidence="1" id="KW-0732">Signal</keyword>
<reference evidence="2 3" key="1">
    <citation type="submission" date="2020-07" db="EMBL/GenBank/DDBJ databases">
        <title>Sequencing the genomes of 1000 actinobacteria strains.</title>
        <authorList>
            <person name="Klenk H.-P."/>
        </authorList>
    </citation>
    <scope>NUCLEOTIDE SEQUENCE [LARGE SCALE GENOMIC DNA]</scope>
    <source>
        <strain evidence="2 3">DSM 103164</strain>
    </source>
</reference>
<proteinExistence type="predicted"/>
<gene>
    <name evidence="2" type="ORF">GGQ54_002363</name>
</gene>
<evidence type="ECO:0008006" key="4">
    <source>
        <dbReference type="Google" id="ProtNLM"/>
    </source>
</evidence>
<feature type="signal peptide" evidence="1">
    <location>
        <begin position="1"/>
        <end position="19"/>
    </location>
</feature>
<organism evidence="2 3">
    <name type="scientific">Naumannella cuiyingiana</name>
    <dbReference type="NCBI Taxonomy" id="1347891"/>
    <lineage>
        <taxon>Bacteria</taxon>
        <taxon>Bacillati</taxon>
        <taxon>Actinomycetota</taxon>
        <taxon>Actinomycetes</taxon>
        <taxon>Propionibacteriales</taxon>
        <taxon>Propionibacteriaceae</taxon>
        <taxon>Naumannella</taxon>
    </lineage>
</organism>
<dbReference type="RefSeq" id="WP_179445579.1">
    <property type="nucleotide sequence ID" value="NZ_JACBZS010000001.1"/>
</dbReference>
<feature type="chain" id="PRO_5039534035" description="Lipoprotein" evidence="1">
    <location>
        <begin position="20"/>
        <end position="174"/>
    </location>
</feature>
<name>A0A7Z0DAN4_9ACTN</name>
<comment type="caution">
    <text evidence="2">The sequence shown here is derived from an EMBL/GenBank/DDBJ whole genome shotgun (WGS) entry which is preliminary data.</text>
</comment>
<evidence type="ECO:0000313" key="3">
    <source>
        <dbReference type="Proteomes" id="UP000527616"/>
    </source>
</evidence>
<dbReference type="Proteomes" id="UP000527616">
    <property type="component" value="Unassembled WGS sequence"/>
</dbReference>
<evidence type="ECO:0000313" key="2">
    <source>
        <dbReference type="EMBL" id="NYI71803.1"/>
    </source>
</evidence>
<dbReference type="PROSITE" id="PS51257">
    <property type="entry name" value="PROKAR_LIPOPROTEIN"/>
    <property type="match status" value="1"/>
</dbReference>
<keyword evidence="3" id="KW-1185">Reference proteome</keyword>
<evidence type="ECO:0000256" key="1">
    <source>
        <dbReference type="SAM" id="SignalP"/>
    </source>
</evidence>
<dbReference type="EMBL" id="JACBZS010000001">
    <property type="protein sequence ID" value="NYI71803.1"/>
    <property type="molecule type" value="Genomic_DNA"/>
</dbReference>
<accession>A0A7Z0DAN4</accession>
<sequence>MTKRLAAVAVMIVAMLGVAGCAGSPATVADVGGQRITTGELSEATAVVERALQAEPGAVSTRAVAATLIGGQIADDVAAATNTTITPDDRAKFIATANAPILSQLAADPAARDFLDDLIDPALVQQKLGAPAYLELSQQVPLTINPAYGSWSYQTGGLDGVSTGSLSVPAPAAA</sequence>